<dbReference type="Pfam" id="PF06776">
    <property type="entry name" value="IalB"/>
    <property type="match status" value="1"/>
</dbReference>
<dbReference type="AlphaFoldDB" id="Q2CE22"/>
<feature type="signal peptide" evidence="1">
    <location>
        <begin position="1"/>
        <end position="22"/>
    </location>
</feature>
<keyword evidence="3" id="KW-1185">Reference proteome</keyword>
<protein>
    <submittedName>
        <fullName evidence="2">Uncharacterized protein</fullName>
    </submittedName>
</protein>
<dbReference type="RefSeq" id="WP_007256241.1">
    <property type="nucleotide sequence ID" value="NZ_CH724108.1"/>
</dbReference>
<dbReference type="OrthoDB" id="7856957at2"/>
<sequence length="161" mass="16729">MSARRALLLPLALCLLATGAAAQLRDWAVVCQAESEGEGMRCQMSQTLLEPGTGETILSLVIRPSPDGAGLSMLMALPHGLDLAAGVRFDIDGADAGAAPFQTSDRNGVYVALPLPEPAVDAMRAGNAFNVRVTTLQGEEAEIPASLLGFTAAVARLAREE</sequence>
<accession>Q2CE22</accession>
<evidence type="ECO:0000256" key="1">
    <source>
        <dbReference type="SAM" id="SignalP"/>
    </source>
</evidence>
<evidence type="ECO:0000313" key="2">
    <source>
        <dbReference type="EMBL" id="EAR50916.1"/>
    </source>
</evidence>
<name>Q2CE22_OCEGH</name>
<dbReference type="HOGENOM" id="CLU_1642000_0_0_5"/>
<dbReference type="Gene3D" id="2.60.40.1880">
    <property type="entry name" value="Invasion associated locus B (IalB) protein"/>
    <property type="match status" value="1"/>
</dbReference>
<reference evidence="2 3" key="1">
    <citation type="journal article" date="2010" name="J. Bacteriol.">
        <title>Genome sequences of Oceanicola granulosus HTCC2516(T) and Oceanicola batsensis HTCC2597(TDelta).</title>
        <authorList>
            <person name="Thrash J.C."/>
            <person name="Cho J.C."/>
            <person name="Vergin K.L."/>
            <person name="Giovannoni S.J."/>
        </authorList>
    </citation>
    <scope>NUCLEOTIDE SEQUENCE [LARGE SCALE GENOMIC DNA]</scope>
    <source>
        <strain evidence="3">ATCC BAA-861 / DSM 15982 / KCTC 12143 / HTCC2516</strain>
    </source>
</reference>
<dbReference type="InterPro" id="IPR038696">
    <property type="entry name" value="IalB_sf"/>
</dbReference>
<feature type="chain" id="PRO_5004206886" evidence="1">
    <location>
        <begin position="23"/>
        <end position="161"/>
    </location>
</feature>
<dbReference type="Proteomes" id="UP000003635">
    <property type="component" value="Unassembled WGS sequence"/>
</dbReference>
<gene>
    <name evidence="2" type="ORF">OG2516_13626</name>
</gene>
<proteinExistence type="predicted"/>
<dbReference type="EMBL" id="AAOT01000020">
    <property type="protein sequence ID" value="EAR50916.1"/>
    <property type="molecule type" value="Genomic_DNA"/>
</dbReference>
<comment type="caution">
    <text evidence="2">The sequence shown here is derived from an EMBL/GenBank/DDBJ whole genome shotgun (WGS) entry which is preliminary data.</text>
</comment>
<dbReference type="InterPro" id="IPR010642">
    <property type="entry name" value="Invasion_prot_B"/>
</dbReference>
<keyword evidence="1" id="KW-0732">Signal</keyword>
<evidence type="ECO:0000313" key="3">
    <source>
        <dbReference type="Proteomes" id="UP000003635"/>
    </source>
</evidence>
<organism evidence="2 3">
    <name type="scientific">Oceanicola granulosus (strain ATCC BAA-861 / DSM 15982 / KCTC 12143 / HTCC2516)</name>
    <dbReference type="NCBI Taxonomy" id="314256"/>
    <lineage>
        <taxon>Bacteria</taxon>
        <taxon>Pseudomonadati</taxon>
        <taxon>Pseudomonadota</taxon>
        <taxon>Alphaproteobacteria</taxon>
        <taxon>Rhodobacterales</taxon>
        <taxon>Roseobacteraceae</taxon>
        <taxon>Oceanicola</taxon>
    </lineage>
</organism>
<dbReference type="eggNOG" id="COG5342">
    <property type="taxonomic scope" value="Bacteria"/>
</dbReference>